<feature type="signal peptide" evidence="1">
    <location>
        <begin position="1"/>
        <end position="16"/>
    </location>
</feature>
<comment type="caution">
    <text evidence="2">The sequence shown here is derived from an EMBL/GenBank/DDBJ whole genome shotgun (WGS) entry which is preliminary data.</text>
</comment>
<keyword evidence="3" id="KW-1185">Reference proteome</keyword>
<dbReference type="EMBL" id="JABFTP020000185">
    <property type="protein sequence ID" value="KAL3287493.1"/>
    <property type="molecule type" value="Genomic_DNA"/>
</dbReference>
<gene>
    <name evidence="2" type="ORF">HHI36_001963</name>
</gene>
<dbReference type="AlphaFoldDB" id="A0ABD2P942"/>
<sequence length="634" mass="67187">MKSFVALLSVLAIVQSAVIVPEHTLLESPLERTSVVGPSGTITVDKNIPLVKTELHAVEPVLKIAEPSTVIAEPVVKTLTPVVPEVQIVDPVPALKTITPVISDVPVLKTITPFVGEVAPVVPHYSTRYVAPYGAPLVKNIAPISPYVPDVSVVFVSVLSIAHAAVLVPEHTLVESSLERTSIIVPSGTIPLDKNIPLMKAKLNSVDLALKFAEPSSIITEPVDKTFTSVVPEVQIVNPVEALKTIVPVVSKVPYLKITPFEGEVQVVPIAPHYNTRLVSPYGALLVRNIAPISRLVPDVSVALVSVLALAHAAVIVPENTIIESPLERTSVVGPSGTITVDKNVPLVKTELHAVEPVLKFAEPSTVIAEPVLKTLTPVVPEVSVVDHVPALKTITPVVGEVPALKTITPVVGEIPALKTITPVVGEVPALKTITPLVGEVPVAPVVPHYTTPLVAPYGLPLVRNIAPISPAIPDVAFISVLALAHAAVIVPEHTLVESPLERTSVVGPSGTITVDKNIPLLKTELRPVEPVLKLAEPSTVIAEPVVKTLSTVVPEVSIVDHVPALKTITPVVGEVPVAPLASYYGSRFVASYGAPLVRNIAPISPLPDVSVGIRSLYNYPLYRSYYPYSHYLY</sequence>
<reference evidence="2 3" key="1">
    <citation type="journal article" date="2021" name="BMC Biol.">
        <title>Horizontally acquired antibacterial genes associated with adaptive radiation of ladybird beetles.</title>
        <authorList>
            <person name="Li H.S."/>
            <person name="Tang X.F."/>
            <person name="Huang Y.H."/>
            <person name="Xu Z.Y."/>
            <person name="Chen M.L."/>
            <person name="Du X.Y."/>
            <person name="Qiu B.Y."/>
            <person name="Chen P.T."/>
            <person name="Zhang W."/>
            <person name="Slipinski A."/>
            <person name="Escalona H.E."/>
            <person name="Waterhouse R.M."/>
            <person name="Zwick A."/>
            <person name="Pang H."/>
        </authorList>
    </citation>
    <scope>NUCLEOTIDE SEQUENCE [LARGE SCALE GENOMIC DNA]</scope>
    <source>
        <strain evidence="2">SYSU2018</strain>
    </source>
</reference>
<feature type="chain" id="PRO_5044756202" evidence="1">
    <location>
        <begin position="17"/>
        <end position="634"/>
    </location>
</feature>
<organism evidence="2 3">
    <name type="scientific">Cryptolaemus montrouzieri</name>
    <dbReference type="NCBI Taxonomy" id="559131"/>
    <lineage>
        <taxon>Eukaryota</taxon>
        <taxon>Metazoa</taxon>
        <taxon>Ecdysozoa</taxon>
        <taxon>Arthropoda</taxon>
        <taxon>Hexapoda</taxon>
        <taxon>Insecta</taxon>
        <taxon>Pterygota</taxon>
        <taxon>Neoptera</taxon>
        <taxon>Endopterygota</taxon>
        <taxon>Coleoptera</taxon>
        <taxon>Polyphaga</taxon>
        <taxon>Cucujiformia</taxon>
        <taxon>Coccinelloidea</taxon>
        <taxon>Coccinellidae</taxon>
        <taxon>Scymninae</taxon>
        <taxon>Scymnini</taxon>
        <taxon>Cryptolaemus</taxon>
    </lineage>
</organism>
<proteinExistence type="predicted"/>
<evidence type="ECO:0000313" key="2">
    <source>
        <dbReference type="EMBL" id="KAL3287493.1"/>
    </source>
</evidence>
<dbReference type="Proteomes" id="UP001516400">
    <property type="component" value="Unassembled WGS sequence"/>
</dbReference>
<protein>
    <submittedName>
        <fullName evidence="2">Uncharacterized protein</fullName>
    </submittedName>
</protein>
<name>A0ABD2P942_9CUCU</name>
<accession>A0ABD2P942</accession>
<evidence type="ECO:0000256" key="1">
    <source>
        <dbReference type="SAM" id="SignalP"/>
    </source>
</evidence>
<evidence type="ECO:0000313" key="3">
    <source>
        <dbReference type="Proteomes" id="UP001516400"/>
    </source>
</evidence>
<keyword evidence="1" id="KW-0732">Signal</keyword>